<evidence type="ECO:0000313" key="2">
    <source>
        <dbReference type="Proteomes" id="UP000183376"/>
    </source>
</evidence>
<dbReference type="AlphaFoldDB" id="A0A1G9YAX4"/>
<dbReference type="OrthoDB" id="3691637at2"/>
<protein>
    <submittedName>
        <fullName evidence="1">Uncharacterized protein</fullName>
    </submittedName>
</protein>
<organism evidence="1 2">
    <name type="scientific">Allokutzneria albata</name>
    <name type="common">Kibdelosporangium albatum</name>
    <dbReference type="NCBI Taxonomy" id="211114"/>
    <lineage>
        <taxon>Bacteria</taxon>
        <taxon>Bacillati</taxon>
        <taxon>Actinomycetota</taxon>
        <taxon>Actinomycetes</taxon>
        <taxon>Pseudonocardiales</taxon>
        <taxon>Pseudonocardiaceae</taxon>
        <taxon>Allokutzneria</taxon>
    </lineage>
</organism>
<sequence>MADYVELYFGSPENTDTTIATLGELLRVHFEPSVAWYADFEAHRWRRHYDLTIGVEEDQDDVCCDMPFTQMPFILILRHEYHRVSRVNAALKRYGQRLLHDLHERGYGPLRLIYATTQILAKAG</sequence>
<dbReference type="EMBL" id="LT629701">
    <property type="protein sequence ID" value="SDN06228.1"/>
    <property type="molecule type" value="Genomic_DNA"/>
</dbReference>
<proteinExistence type="predicted"/>
<dbReference type="Proteomes" id="UP000183376">
    <property type="component" value="Chromosome I"/>
</dbReference>
<gene>
    <name evidence="1" type="ORF">SAMN04489726_4708</name>
</gene>
<name>A0A1G9YAX4_ALLAB</name>
<dbReference type="RefSeq" id="WP_030432655.1">
    <property type="nucleotide sequence ID" value="NZ_JOEF01000030.1"/>
</dbReference>
<accession>A0A1G9YAX4</accession>
<reference evidence="1 2" key="1">
    <citation type="submission" date="2016-10" db="EMBL/GenBank/DDBJ databases">
        <authorList>
            <person name="de Groot N.N."/>
        </authorList>
    </citation>
    <scope>NUCLEOTIDE SEQUENCE [LARGE SCALE GENOMIC DNA]</scope>
    <source>
        <strain evidence="1 2">DSM 44149</strain>
    </source>
</reference>
<evidence type="ECO:0000313" key="1">
    <source>
        <dbReference type="EMBL" id="SDN06228.1"/>
    </source>
</evidence>
<keyword evidence="2" id="KW-1185">Reference proteome</keyword>
<dbReference type="STRING" id="211114.SAMN04489726_4708"/>